<evidence type="ECO:0000259" key="1">
    <source>
        <dbReference type="PROSITE" id="PS01148"/>
    </source>
</evidence>
<organism evidence="2 3">
    <name type="scientific">Formicincola oecophyllae</name>
    <dbReference type="NCBI Taxonomy" id="2558361"/>
    <lineage>
        <taxon>Bacteria</taxon>
        <taxon>Pseudomonadati</taxon>
        <taxon>Pseudomonadota</taxon>
        <taxon>Alphaproteobacteria</taxon>
        <taxon>Acetobacterales</taxon>
        <taxon>Acetobacteraceae</taxon>
        <taxon>Formicincola</taxon>
    </lineage>
</organism>
<dbReference type="SUPFAM" id="SSF64307">
    <property type="entry name" value="SirA-like"/>
    <property type="match status" value="1"/>
</dbReference>
<dbReference type="RefSeq" id="WP_141443316.1">
    <property type="nucleotide sequence ID" value="NZ_CP038231.1"/>
</dbReference>
<dbReference type="EMBL" id="CP038231">
    <property type="protein sequence ID" value="QDH13608.1"/>
    <property type="molecule type" value="Genomic_DNA"/>
</dbReference>
<dbReference type="PROSITE" id="PS01148">
    <property type="entry name" value="UPF0033"/>
    <property type="match status" value="1"/>
</dbReference>
<feature type="domain" description="UPF0033" evidence="1">
    <location>
        <begin position="14"/>
        <end position="38"/>
    </location>
</feature>
<dbReference type="InterPro" id="IPR036868">
    <property type="entry name" value="TusA-like_sf"/>
</dbReference>
<keyword evidence="3" id="KW-1185">Reference proteome</keyword>
<proteinExistence type="predicted"/>
<dbReference type="Proteomes" id="UP000318709">
    <property type="component" value="Chromosome"/>
</dbReference>
<dbReference type="AlphaFoldDB" id="A0A4Y6UAK6"/>
<dbReference type="Pfam" id="PF01206">
    <property type="entry name" value="TusA"/>
    <property type="match status" value="1"/>
</dbReference>
<evidence type="ECO:0000313" key="2">
    <source>
        <dbReference type="EMBL" id="QDH13608.1"/>
    </source>
</evidence>
<dbReference type="OrthoDB" id="9794210at2"/>
<dbReference type="GO" id="GO:0016740">
    <property type="term" value="F:transferase activity"/>
    <property type="evidence" value="ECO:0007669"/>
    <property type="project" value="UniProtKB-KW"/>
</dbReference>
<protein>
    <submittedName>
        <fullName evidence="2">Sulfurtransferase TusA family protein</fullName>
    </submittedName>
</protein>
<dbReference type="Gene3D" id="3.30.110.40">
    <property type="entry name" value="TusA-like domain"/>
    <property type="match status" value="1"/>
</dbReference>
<gene>
    <name evidence="2" type="ORF">E3E12_04700</name>
</gene>
<dbReference type="CDD" id="cd00291">
    <property type="entry name" value="SirA_YedF_YeeD"/>
    <property type="match status" value="1"/>
</dbReference>
<sequence length="79" mass="8623">MPHTPTLSQPCRTVDVRALYCPMTSVHVRAQLDAMAVGTVLAVLVRDTVTAGNVSAMVRLLRHELLPSADPCRLLVRKC</sequence>
<keyword evidence="2" id="KW-0808">Transferase</keyword>
<dbReference type="InterPro" id="IPR001455">
    <property type="entry name" value="TusA-like"/>
</dbReference>
<name>A0A4Y6UAK6_9PROT</name>
<reference evidence="2 3" key="1">
    <citation type="submission" date="2019-03" db="EMBL/GenBank/DDBJ databases">
        <title>The complete genome sequence of Swingsia_sp. F3b2 LMG30590(T).</title>
        <authorList>
            <person name="Chua K.-O."/>
            <person name="Chan K.-G."/>
            <person name="See-Too W.-S."/>
        </authorList>
    </citation>
    <scope>NUCLEOTIDE SEQUENCE [LARGE SCALE GENOMIC DNA]</scope>
    <source>
        <strain evidence="2 3">F3b2</strain>
    </source>
</reference>
<evidence type="ECO:0000313" key="3">
    <source>
        <dbReference type="Proteomes" id="UP000318709"/>
    </source>
</evidence>
<dbReference type="KEGG" id="swf:E3E12_04700"/>
<accession>A0A4Y6UAK6</accession>